<evidence type="ECO:0000313" key="5">
    <source>
        <dbReference type="Proteomes" id="UP001152797"/>
    </source>
</evidence>
<keyword evidence="1" id="KW-0040">ANK repeat</keyword>
<reference evidence="3" key="1">
    <citation type="submission" date="2022-10" db="EMBL/GenBank/DDBJ databases">
        <authorList>
            <person name="Chen Y."/>
            <person name="Dougan E. K."/>
            <person name="Chan C."/>
            <person name="Rhodes N."/>
            <person name="Thang M."/>
        </authorList>
    </citation>
    <scope>NUCLEOTIDE SEQUENCE</scope>
</reference>
<dbReference type="PROSITE" id="PS50088">
    <property type="entry name" value="ANK_REPEAT"/>
    <property type="match status" value="1"/>
</dbReference>
<keyword evidence="5" id="KW-1185">Reference proteome</keyword>
<reference evidence="4" key="2">
    <citation type="submission" date="2024-04" db="EMBL/GenBank/DDBJ databases">
        <authorList>
            <person name="Chen Y."/>
            <person name="Shah S."/>
            <person name="Dougan E. K."/>
            <person name="Thang M."/>
            <person name="Chan C."/>
        </authorList>
    </citation>
    <scope>NUCLEOTIDE SEQUENCE [LARGE SCALE GENOMIC DNA]</scope>
</reference>
<proteinExistence type="predicted"/>
<dbReference type="Gene3D" id="1.25.10.10">
    <property type="entry name" value="Leucine-rich Repeat Variant"/>
    <property type="match status" value="1"/>
</dbReference>
<evidence type="ECO:0000256" key="2">
    <source>
        <dbReference type="SAM" id="MobiDB-lite"/>
    </source>
</evidence>
<dbReference type="Gene3D" id="1.25.40.20">
    <property type="entry name" value="Ankyrin repeat-containing domain"/>
    <property type="match status" value="1"/>
</dbReference>
<dbReference type="InterPro" id="IPR016024">
    <property type="entry name" value="ARM-type_fold"/>
</dbReference>
<feature type="repeat" description="ANK" evidence="1">
    <location>
        <begin position="666"/>
        <end position="698"/>
    </location>
</feature>
<sequence length="905" mass="101744">MRDNDDFSTILEAYKYKCQFVDNDNYRDWGVRIKDPEVAKWYGQNKTNLHVAYYFDRFGNFTPLKGATPKQTEAGAKAASSASYPSVGGEKRPPMPEAGLGPLQKRPRPNAGDLKAQVPVAKQQPIQLGREIYDDADTESLRWRAVKATQVWPKWFDEAQGPQTLRPLRTLKAGECFKSIMQRPEKGQAEWLAMHPRGWVKVAPWLKLDERLRHGGHSERGPTLMTKAVYWMHVARRCRAREHDLSSSRHVADFPVAEVEASLRQTVFIAEDGVRRLQSQELEKVRRFLAQPLSLDEEAGTGTGRSVHVLATVERPALLSTASLGRLHCICLAPKPFLSSRIAVRFSHFRVSTDEAMAVMEPQDLAMHSDVVAARLKDTDDDVCYEAIRTMKRLQPDILEKHAEILSRLLGDEDWNVRLAALSTLARLDPLKLCFYSEAIKERCTDEVHQVAELAQKIWIRLNELPHRAITCRREESCSEEVRITCTSMAGNELTVVSILQAATCEELRELVAKTLSVPLLQLKLLSSGSQPQELVGSIPAVDEMHLNDELELEVRLISGKLLAKVHCFRSEGFVKLRERVKEACQIKGPFWLLQNQRLLRSPSLGQPDPVQTLEANASLVLVKRSVSDLSQELVGFEGAAFRGDAQEVFRLLDDGAEIDYRDTTRLRTPLMWAATGGHSSLCLRLLKRGANPMLRASGATESAFRALSFVKSLKEDQNAQFWVAAGACPQFITALSKPSLEAKESPSEPSDFIKECLALQAVRDAQGVPPLKRSSCRSSPSLHEPPFVVKHGEFTRKIMCPRGVGGVLQKSPPPWSNETRTAPVLPSKYRELSWWLWASVNPEYQIYPEVVELRSAYPWHKDAGPDTRIFMNPKDDFIEYRRAKFQPGNKLTMRTGSGSMSSKA</sequence>
<gene>
    <name evidence="3" type="ORF">C1SCF055_LOCUS44452</name>
</gene>
<dbReference type="Pfam" id="PF13646">
    <property type="entry name" value="HEAT_2"/>
    <property type="match status" value="1"/>
</dbReference>
<dbReference type="EMBL" id="CAMXCT020006784">
    <property type="protein sequence ID" value="CAL1173374.1"/>
    <property type="molecule type" value="Genomic_DNA"/>
</dbReference>
<dbReference type="Pfam" id="PF00023">
    <property type="entry name" value="Ank"/>
    <property type="match status" value="1"/>
</dbReference>
<dbReference type="InterPro" id="IPR002110">
    <property type="entry name" value="Ankyrin_rpt"/>
</dbReference>
<feature type="region of interest" description="Disordered" evidence="2">
    <location>
        <begin position="72"/>
        <end position="119"/>
    </location>
</feature>
<dbReference type="InterPro" id="IPR011989">
    <property type="entry name" value="ARM-like"/>
</dbReference>
<comment type="caution">
    <text evidence="3">The sequence shown here is derived from an EMBL/GenBank/DDBJ whole genome shotgun (WGS) entry which is preliminary data.</text>
</comment>
<dbReference type="Proteomes" id="UP001152797">
    <property type="component" value="Unassembled WGS sequence"/>
</dbReference>
<dbReference type="EMBL" id="CAMXCT030006784">
    <property type="protein sequence ID" value="CAL4807311.1"/>
    <property type="molecule type" value="Genomic_DNA"/>
</dbReference>
<dbReference type="SUPFAM" id="SSF48371">
    <property type="entry name" value="ARM repeat"/>
    <property type="match status" value="1"/>
</dbReference>
<accession>A0A9P1GRP8</accession>
<name>A0A9P1GRP8_9DINO</name>
<evidence type="ECO:0000313" key="4">
    <source>
        <dbReference type="EMBL" id="CAL1173374.1"/>
    </source>
</evidence>
<dbReference type="OrthoDB" id="441513at2759"/>
<evidence type="ECO:0000313" key="3">
    <source>
        <dbReference type="EMBL" id="CAI4019999.1"/>
    </source>
</evidence>
<organism evidence="3">
    <name type="scientific">Cladocopium goreaui</name>
    <dbReference type="NCBI Taxonomy" id="2562237"/>
    <lineage>
        <taxon>Eukaryota</taxon>
        <taxon>Sar</taxon>
        <taxon>Alveolata</taxon>
        <taxon>Dinophyceae</taxon>
        <taxon>Suessiales</taxon>
        <taxon>Symbiodiniaceae</taxon>
        <taxon>Cladocopium</taxon>
    </lineage>
</organism>
<dbReference type="InterPro" id="IPR036770">
    <property type="entry name" value="Ankyrin_rpt-contain_sf"/>
</dbReference>
<dbReference type="EMBL" id="CAMXCT010006784">
    <property type="protein sequence ID" value="CAI4019999.1"/>
    <property type="molecule type" value="Genomic_DNA"/>
</dbReference>
<dbReference type="AlphaFoldDB" id="A0A9P1GRP8"/>
<dbReference type="SUPFAM" id="SSF48403">
    <property type="entry name" value="Ankyrin repeat"/>
    <property type="match status" value="1"/>
</dbReference>
<evidence type="ECO:0000256" key="1">
    <source>
        <dbReference type="PROSITE-ProRule" id="PRU00023"/>
    </source>
</evidence>
<protein>
    <submittedName>
        <fullName evidence="3">Uncharacterized protein</fullName>
    </submittedName>
</protein>